<evidence type="ECO:0000259" key="2">
    <source>
        <dbReference type="Pfam" id="PF00144"/>
    </source>
</evidence>
<dbReference type="KEGG" id="scor:J3U87_03485"/>
<reference evidence="3" key="1">
    <citation type="submission" date="2021-03" db="EMBL/GenBank/DDBJ databases">
        <title>Acanthopleuribacteraceae sp. M133.</title>
        <authorList>
            <person name="Wang G."/>
        </authorList>
    </citation>
    <scope>NUCLEOTIDE SEQUENCE</scope>
    <source>
        <strain evidence="3">M133</strain>
    </source>
</reference>
<dbReference type="RefSeq" id="WP_237381638.1">
    <property type="nucleotide sequence ID" value="NZ_CP071793.1"/>
</dbReference>
<keyword evidence="1" id="KW-0472">Membrane</keyword>
<dbReference type="PANTHER" id="PTHR46825">
    <property type="entry name" value="D-ALANYL-D-ALANINE-CARBOXYPEPTIDASE/ENDOPEPTIDASE AMPH"/>
    <property type="match status" value="1"/>
</dbReference>
<dbReference type="InterPro" id="IPR050491">
    <property type="entry name" value="AmpC-like"/>
</dbReference>
<dbReference type="Gene3D" id="3.40.710.10">
    <property type="entry name" value="DD-peptidase/beta-lactamase superfamily"/>
    <property type="match status" value="1"/>
</dbReference>
<keyword evidence="1" id="KW-1133">Transmembrane helix</keyword>
<dbReference type="AlphaFoldDB" id="A0A8A4TR73"/>
<feature type="transmembrane region" description="Helical" evidence="1">
    <location>
        <begin position="12"/>
        <end position="30"/>
    </location>
</feature>
<accession>A0A8A4TR73</accession>
<dbReference type="Pfam" id="PF00144">
    <property type="entry name" value="Beta-lactamase"/>
    <property type="match status" value="1"/>
</dbReference>
<evidence type="ECO:0000313" key="3">
    <source>
        <dbReference type="EMBL" id="QTD51508.1"/>
    </source>
</evidence>
<keyword evidence="1" id="KW-0812">Transmembrane</keyword>
<keyword evidence="4" id="KW-1185">Reference proteome</keyword>
<sequence>MLDVLKKVGIYLFGFLFIFGLVGSTVLFVWHGRNKTPPRPDLELNAWIASRGIDSGLAVSIARFPSNRVAKQIFFKHWPPLPGQETGVEALADELGEAQREPLFALGTLGDQFVNQAVLLLHDRGAVDLDKPIGAFLEDLPTHYQDILVYQLLSHSSGIDPSWTDTTAEWPPLATPPGERSVYAVGNLLLANKLLEKASGQSAPRFIVENILEPLEMKRTVFRSESEVEAGQPEGWYSCLTDVSNWELAFYRRNLIRLKTYLRAFRPALGIGEKRLDYGLGWELKEYGGLRMEQAPGDGALGPTNHCILRFSERAFSIVVLSDKPVSEQDSARLAREIAQIYLAREMPFAERIAHERPILDGI</sequence>
<proteinExistence type="predicted"/>
<dbReference type="PANTHER" id="PTHR46825:SF9">
    <property type="entry name" value="BETA-LACTAMASE-RELATED DOMAIN-CONTAINING PROTEIN"/>
    <property type="match status" value="1"/>
</dbReference>
<dbReference type="EMBL" id="CP071793">
    <property type="protein sequence ID" value="QTD51508.1"/>
    <property type="molecule type" value="Genomic_DNA"/>
</dbReference>
<dbReference type="SUPFAM" id="SSF56601">
    <property type="entry name" value="beta-lactamase/transpeptidase-like"/>
    <property type="match status" value="1"/>
</dbReference>
<protein>
    <submittedName>
        <fullName evidence="3">Beta-lactamase family protein</fullName>
    </submittedName>
</protein>
<organism evidence="3 4">
    <name type="scientific">Sulfidibacter corallicola</name>
    <dbReference type="NCBI Taxonomy" id="2818388"/>
    <lineage>
        <taxon>Bacteria</taxon>
        <taxon>Pseudomonadati</taxon>
        <taxon>Acidobacteriota</taxon>
        <taxon>Holophagae</taxon>
        <taxon>Acanthopleuribacterales</taxon>
        <taxon>Acanthopleuribacteraceae</taxon>
        <taxon>Sulfidibacter</taxon>
    </lineage>
</organism>
<evidence type="ECO:0000313" key="4">
    <source>
        <dbReference type="Proteomes" id="UP000663929"/>
    </source>
</evidence>
<evidence type="ECO:0000256" key="1">
    <source>
        <dbReference type="SAM" id="Phobius"/>
    </source>
</evidence>
<gene>
    <name evidence="3" type="ORF">J3U87_03485</name>
</gene>
<dbReference type="InterPro" id="IPR001466">
    <property type="entry name" value="Beta-lactam-related"/>
</dbReference>
<dbReference type="InterPro" id="IPR012338">
    <property type="entry name" value="Beta-lactam/transpept-like"/>
</dbReference>
<name>A0A8A4TR73_SULCO</name>
<dbReference type="Proteomes" id="UP000663929">
    <property type="component" value="Chromosome"/>
</dbReference>
<feature type="domain" description="Beta-lactamase-related" evidence="2">
    <location>
        <begin position="117"/>
        <end position="341"/>
    </location>
</feature>